<dbReference type="Proteomes" id="UP000037800">
    <property type="component" value="Unassembled WGS sequence"/>
</dbReference>
<sequence length="64" mass="7146">MDNISYELCLYCEYENPLVNGFVAHICKSCGEEILPCSICPVLKNENNCTNCPFEIKGVVGNKE</sequence>
<dbReference type="STRING" id="35818.HPU229336_06360"/>
<evidence type="ECO:0000313" key="1">
    <source>
        <dbReference type="EMBL" id="KPH51496.1"/>
    </source>
</evidence>
<name>A0A0N1E9Q9_9HELI</name>
<evidence type="ECO:0000313" key="4">
    <source>
        <dbReference type="Proteomes" id="UP000037997"/>
    </source>
</evidence>
<evidence type="ECO:0000313" key="2">
    <source>
        <dbReference type="EMBL" id="KPH56390.1"/>
    </source>
</evidence>
<dbReference type="AlphaFoldDB" id="A0A0N1E9Q9"/>
<proteinExistence type="predicted"/>
<dbReference type="PATRIC" id="fig|35818.10.peg.1291"/>
<dbReference type="RefSeq" id="WP_054197499.1">
    <property type="nucleotide sequence ID" value="NZ_FZMV01000003.1"/>
</dbReference>
<dbReference type="EMBL" id="JNUR01000004">
    <property type="protein sequence ID" value="KPH51496.1"/>
    <property type="molecule type" value="Genomic_DNA"/>
</dbReference>
<organism evidence="2 4">
    <name type="scientific">Helicobacter pullorum</name>
    <dbReference type="NCBI Taxonomy" id="35818"/>
    <lineage>
        <taxon>Bacteria</taxon>
        <taxon>Pseudomonadati</taxon>
        <taxon>Campylobacterota</taxon>
        <taxon>Epsilonproteobacteria</taxon>
        <taxon>Campylobacterales</taxon>
        <taxon>Helicobacteraceae</taxon>
        <taxon>Helicobacter</taxon>
    </lineage>
</organism>
<gene>
    <name evidence="2" type="ORF">HPU229334_01295</name>
    <name evidence="1" type="ORF">HPU229336_06360</name>
</gene>
<protein>
    <submittedName>
        <fullName evidence="2">Uncharacterized protein</fullName>
    </submittedName>
</protein>
<comment type="caution">
    <text evidence="2">The sequence shown here is derived from an EMBL/GenBank/DDBJ whole genome shotgun (WGS) entry which is preliminary data.</text>
</comment>
<evidence type="ECO:0000313" key="3">
    <source>
        <dbReference type="Proteomes" id="UP000037800"/>
    </source>
</evidence>
<reference evidence="3 4" key="1">
    <citation type="submission" date="2014-06" db="EMBL/GenBank/DDBJ databases">
        <title>Helicobacter pullorum isolates in fresh chicken meat - phenotypic and genotypic features.</title>
        <authorList>
            <person name="Borges V."/>
            <person name="Santos A."/>
            <person name="Correia C.B."/>
            <person name="Saraiva M."/>
            <person name="Menard A."/>
            <person name="Vieira L."/>
            <person name="Sampaio D.A."/>
            <person name="Gomes J.P."/>
            <person name="Oleastro M."/>
        </authorList>
    </citation>
    <scope>NUCLEOTIDE SEQUENCE [LARGE SCALE GENOMIC DNA]</scope>
    <source>
        <strain evidence="2 4">229334/12</strain>
        <strain evidence="1 3">229336/12</strain>
    </source>
</reference>
<dbReference type="EMBL" id="JNOC01000015">
    <property type="protein sequence ID" value="KPH56390.1"/>
    <property type="molecule type" value="Genomic_DNA"/>
</dbReference>
<dbReference type="Proteomes" id="UP000037997">
    <property type="component" value="Unassembled WGS sequence"/>
</dbReference>
<accession>A0A0N1E9Q9</accession>